<keyword evidence="1" id="KW-0812">Transmembrane</keyword>
<dbReference type="Proteomes" id="UP000199423">
    <property type="component" value="Unassembled WGS sequence"/>
</dbReference>
<evidence type="ECO:0000256" key="1">
    <source>
        <dbReference type="SAM" id="Phobius"/>
    </source>
</evidence>
<dbReference type="InterPro" id="IPR012422">
    <property type="entry name" value="Cyt_c_oxidase_su4_bac-aa3"/>
</dbReference>
<proteinExistence type="predicted"/>
<dbReference type="RefSeq" id="WP_092867843.1">
    <property type="nucleotide sequence ID" value="NZ_FPCH01000002.1"/>
</dbReference>
<feature type="transmembrane region" description="Helical" evidence="1">
    <location>
        <begin position="45"/>
        <end position="67"/>
    </location>
</feature>
<reference evidence="4" key="1">
    <citation type="submission" date="2016-10" db="EMBL/GenBank/DDBJ databases">
        <authorList>
            <person name="Varghese N."/>
            <person name="Submissions S."/>
        </authorList>
    </citation>
    <scope>NUCLEOTIDE SEQUENCE [LARGE SCALE GENOMIC DNA]</scope>
    <source>
        <strain evidence="4">DSM 1565</strain>
    </source>
</reference>
<dbReference type="OrthoDB" id="9913797at2"/>
<name>A0A1I7NIP8_9HYPH</name>
<evidence type="ECO:0000259" key="2">
    <source>
        <dbReference type="Pfam" id="PF07835"/>
    </source>
</evidence>
<organism evidence="3 4">
    <name type="scientific">Hyphomicrobium facile</name>
    <dbReference type="NCBI Taxonomy" id="51670"/>
    <lineage>
        <taxon>Bacteria</taxon>
        <taxon>Pseudomonadati</taxon>
        <taxon>Pseudomonadota</taxon>
        <taxon>Alphaproteobacteria</taxon>
        <taxon>Hyphomicrobiales</taxon>
        <taxon>Hyphomicrobiaceae</taxon>
        <taxon>Hyphomicrobium</taxon>
    </lineage>
</organism>
<keyword evidence="1" id="KW-1133">Transmembrane helix</keyword>
<evidence type="ECO:0000313" key="3">
    <source>
        <dbReference type="EMBL" id="SFV34527.1"/>
    </source>
</evidence>
<sequence length="68" mass="7697">MAITRDPTSLEMLQEEGIEHAAIEKQPYAPDAQEFENHIDTYRGFLRGVMLFVAHVAVILIALAYFFG</sequence>
<dbReference type="AlphaFoldDB" id="A0A1I7NIP8"/>
<keyword evidence="1" id="KW-0472">Membrane</keyword>
<dbReference type="SUPFAM" id="SSF81469">
    <property type="entry name" value="Bacterial aa3 type cytochrome c oxidase subunit IV"/>
    <property type="match status" value="1"/>
</dbReference>
<dbReference type="Pfam" id="PF07835">
    <property type="entry name" value="COX4_pro_2"/>
    <property type="match status" value="1"/>
</dbReference>
<feature type="domain" description="Cytochrome c oxidase subunit IV bacterial aa3 type" evidence="2">
    <location>
        <begin position="36"/>
        <end position="67"/>
    </location>
</feature>
<accession>A0A1I7NIP8</accession>
<protein>
    <submittedName>
        <fullName evidence="3">Aa3 type cytochrome c oxidase subunit IV</fullName>
    </submittedName>
</protein>
<evidence type="ECO:0000313" key="4">
    <source>
        <dbReference type="Proteomes" id="UP000199423"/>
    </source>
</evidence>
<keyword evidence="4" id="KW-1185">Reference proteome</keyword>
<gene>
    <name evidence="3" type="ORF">SAMN04488557_2352</name>
</gene>
<dbReference type="EMBL" id="FPCH01000002">
    <property type="protein sequence ID" value="SFV34527.1"/>
    <property type="molecule type" value="Genomic_DNA"/>
</dbReference>
<dbReference type="InterPro" id="IPR036596">
    <property type="entry name" value="Cyt-C_aa3_sf"/>
</dbReference>